<dbReference type="PANTHER" id="PTHR43162:SF1">
    <property type="entry name" value="PRESTALK A DIFFERENTIATION PROTEIN A"/>
    <property type="match status" value="1"/>
</dbReference>
<feature type="domain" description="NmrA-like" evidence="1">
    <location>
        <begin position="5"/>
        <end position="227"/>
    </location>
</feature>
<dbReference type="PANTHER" id="PTHR43162">
    <property type="match status" value="1"/>
</dbReference>
<dbReference type="Proteomes" id="UP000241206">
    <property type="component" value="Unassembled WGS sequence"/>
</dbReference>
<proteinExistence type="predicted"/>
<dbReference type="InterPro" id="IPR051604">
    <property type="entry name" value="Ergot_Alk_Oxidoreductase"/>
</dbReference>
<dbReference type="AlphaFoldDB" id="A0A2T4I886"/>
<accession>A0A2T4I886</accession>
<dbReference type="EMBL" id="PHHF01000004">
    <property type="protein sequence ID" value="PTD27729.1"/>
    <property type="molecule type" value="Genomic_DNA"/>
</dbReference>
<dbReference type="InterPro" id="IPR036291">
    <property type="entry name" value="NAD(P)-bd_dom_sf"/>
</dbReference>
<sequence length="294" mass="32596">MPVDKPILVMGAGGHFGRFIAPQLIKRGATVRGMVHHDQAEAIARSTGVKDIARADLRDESAVRRALNGVGGVFYIPPKFLPDEAEIGVRFVQLAAEAGVDRFVLSGVMYPFITDMRNHRSKLPVELALVKSGMDFTILQPTNIMQSTGAFFWDRVLETGEYVEPWAQDKKSCYVDYRDVAEVAAKALTEDGLQNGTFELTAAGTISRNDIVAMMSEALGRTITTRTMRIADWNAQNMPSDPPFLREAFIDIDLFYSRYGFPGGNDLVLRTILGREPRTMRDYIRELATTSAGI</sequence>
<evidence type="ECO:0000313" key="3">
    <source>
        <dbReference type="Proteomes" id="UP000241206"/>
    </source>
</evidence>
<protein>
    <submittedName>
        <fullName evidence="2">Epimerase</fullName>
    </submittedName>
</protein>
<dbReference type="Gene3D" id="3.40.50.720">
    <property type="entry name" value="NAD(P)-binding Rossmann-like Domain"/>
    <property type="match status" value="1"/>
</dbReference>
<name>A0A2T4I886_9SPHN</name>
<evidence type="ECO:0000259" key="1">
    <source>
        <dbReference type="Pfam" id="PF05368"/>
    </source>
</evidence>
<dbReference type="RefSeq" id="WP_107393718.1">
    <property type="nucleotide sequence ID" value="NZ_PHHF01000004.1"/>
</dbReference>
<dbReference type="Gene3D" id="3.90.25.10">
    <property type="entry name" value="UDP-galactose 4-epimerase, domain 1"/>
    <property type="match status" value="1"/>
</dbReference>
<dbReference type="Pfam" id="PF05368">
    <property type="entry name" value="NmrA"/>
    <property type="match status" value="1"/>
</dbReference>
<dbReference type="InterPro" id="IPR008030">
    <property type="entry name" value="NmrA-like"/>
</dbReference>
<dbReference type="SUPFAM" id="SSF51735">
    <property type="entry name" value="NAD(P)-binding Rossmann-fold domains"/>
    <property type="match status" value="1"/>
</dbReference>
<reference evidence="2 3" key="1">
    <citation type="submission" date="2017-11" db="EMBL/GenBank/DDBJ databases">
        <title>Sphingomonas oleivorans sp. nov., isolated from oil-contaminated soil.</title>
        <authorList>
            <person name="Wang L."/>
            <person name="Chen L."/>
        </authorList>
    </citation>
    <scope>NUCLEOTIDE SEQUENCE [LARGE SCALE GENOMIC DNA]</scope>
    <source>
        <strain evidence="2 3">K101</strain>
    </source>
</reference>
<organism evidence="2 3">
    <name type="scientific">Edaphosphingomonas fennica</name>
    <dbReference type="NCBI Taxonomy" id="114404"/>
    <lineage>
        <taxon>Bacteria</taxon>
        <taxon>Pseudomonadati</taxon>
        <taxon>Pseudomonadota</taxon>
        <taxon>Alphaproteobacteria</taxon>
        <taxon>Sphingomonadales</taxon>
        <taxon>Rhizorhabdaceae</taxon>
        <taxon>Edaphosphingomonas</taxon>
    </lineage>
</organism>
<keyword evidence="3" id="KW-1185">Reference proteome</keyword>
<evidence type="ECO:0000313" key="2">
    <source>
        <dbReference type="EMBL" id="PTD27729.1"/>
    </source>
</evidence>
<comment type="caution">
    <text evidence="2">The sequence shown here is derived from an EMBL/GenBank/DDBJ whole genome shotgun (WGS) entry which is preliminary data.</text>
</comment>
<gene>
    <name evidence="2" type="ORF">CV103_01300</name>
</gene>